<keyword evidence="3" id="KW-1185">Reference proteome</keyword>
<name>A0ABQ9NRH4_9PEZI</name>
<dbReference type="InterPro" id="IPR036770">
    <property type="entry name" value="Ankyrin_rpt-contain_sf"/>
</dbReference>
<accession>A0ABQ9NRH4</accession>
<gene>
    <name evidence="2" type="primary">MBP1_1</name>
    <name evidence="2" type="ORF">H2201_005122</name>
</gene>
<sequence>MASGSGRYGVQGQTPSSVRHMTVPQDAGLISEKHHDRMNLRRPSPNPPIPPAHLNLDRAIDEKCYNAMHWATPIGDVSVVRNLLARCARINIVANSLDTPLMRVIMCMNNFDKETISLASGAWKLGGEQHRGMVLMISPISDAYG</sequence>
<dbReference type="Gene3D" id="1.25.40.20">
    <property type="entry name" value="Ankyrin repeat-containing domain"/>
    <property type="match status" value="1"/>
</dbReference>
<evidence type="ECO:0000313" key="2">
    <source>
        <dbReference type="EMBL" id="KAJ9664610.1"/>
    </source>
</evidence>
<dbReference type="Proteomes" id="UP001172684">
    <property type="component" value="Unassembled WGS sequence"/>
</dbReference>
<dbReference type="EMBL" id="JAPDRL010000036">
    <property type="protein sequence ID" value="KAJ9664610.1"/>
    <property type="molecule type" value="Genomic_DNA"/>
</dbReference>
<evidence type="ECO:0000256" key="1">
    <source>
        <dbReference type="SAM" id="MobiDB-lite"/>
    </source>
</evidence>
<proteinExistence type="predicted"/>
<feature type="region of interest" description="Disordered" evidence="1">
    <location>
        <begin position="1"/>
        <end position="20"/>
    </location>
</feature>
<dbReference type="SUPFAM" id="SSF48403">
    <property type="entry name" value="Ankyrin repeat"/>
    <property type="match status" value="1"/>
</dbReference>
<protein>
    <submittedName>
        <fullName evidence="2">Transcription factor mbp1</fullName>
    </submittedName>
</protein>
<organism evidence="2 3">
    <name type="scientific">Coniosporium apollinis</name>
    <dbReference type="NCBI Taxonomy" id="61459"/>
    <lineage>
        <taxon>Eukaryota</taxon>
        <taxon>Fungi</taxon>
        <taxon>Dikarya</taxon>
        <taxon>Ascomycota</taxon>
        <taxon>Pezizomycotina</taxon>
        <taxon>Dothideomycetes</taxon>
        <taxon>Dothideomycetes incertae sedis</taxon>
        <taxon>Coniosporium</taxon>
    </lineage>
</organism>
<reference evidence="2" key="1">
    <citation type="submission" date="2022-10" db="EMBL/GenBank/DDBJ databases">
        <title>Culturing micro-colonial fungi from biological soil crusts in the Mojave desert and describing Neophaeococcomyces mojavensis, and introducing the new genera and species Taxawa tesnikishii.</title>
        <authorList>
            <person name="Kurbessoian T."/>
            <person name="Stajich J.E."/>
        </authorList>
    </citation>
    <scope>NUCLEOTIDE SEQUENCE</scope>
    <source>
        <strain evidence="2">TK_1</strain>
    </source>
</reference>
<comment type="caution">
    <text evidence="2">The sequence shown here is derived from an EMBL/GenBank/DDBJ whole genome shotgun (WGS) entry which is preliminary data.</text>
</comment>
<evidence type="ECO:0000313" key="3">
    <source>
        <dbReference type="Proteomes" id="UP001172684"/>
    </source>
</evidence>